<dbReference type="OrthoDB" id="9811423at2"/>
<accession>A0A5S9P2K9</accession>
<evidence type="ECO:0000313" key="4">
    <source>
        <dbReference type="Proteomes" id="UP000439591"/>
    </source>
</evidence>
<sequence>MNKVNDKPVASPCVSVCALDEDDVCTGCYRTVNEIGDWSEMDNARKREVIILANQRCRSRYGDFG</sequence>
<dbReference type="EMBL" id="CACSIM010000002">
    <property type="protein sequence ID" value="CAA0097555.1"/>
    <property type="molecule type" value="Genomic_DNA"/>
</dbReference>
<dbReference type="InterPro" id="IPR010710">
    <property type="entry name" value="DUF1289"/>
</dbReference>
<organism evidence="2 4">
    <name type="scientific">Zhongshania aliphaticivorans</name>
    <dbReference type="NCBI Taxonomy" id="1470434"/>
    <lineage>
        <taxon>Bacteria</taxon>
        <taxon>Pseudomonadati</taxon>
        <taxon>Pseudomonadota</taxon>
        <taxon>Gammaproteobacteria</taxon>
        <taxon>Cellvibrionales</taxon>
        <taxon>Spongiibacteraceae</taxon>
        <taxon>Zhongshania</taxon>
    </lineage>
</organism>
<dbReference type="Pfam" id="PF06945">
    <property type="entry name" value="DUF1289"/>
    <property type="match status" value="1"/>
</dbReference>
<proteinExistence type="predicted"/>
<evidence type="ECO:0000313" key="2">
    <source>
        <dbReference type="EMBL" id="CAA0097555.1"/>
    </source>
</evidence>
<evidence type="ECO:0000313" key="1">
    <source>
        <dbReference type="EMBL" id="CAA0090184.1"/>
    </source>
</evidence>
<dbReference type="EMBL" id="CACSIK010000001">
    <property type="protein sequence ID" value="CAA0090184.1"/>
    <property type="molecule type" value="Genomic_DNA"/>
</dbReference>
<evidence type="ECO:0000313" key="3">
    <source>
        <dbReference type="Proteomes" id="UP000435877"/>
    </source>
</evidence>
<dbReference type="Proteomes" id="UP000439591">
    <property type="component" value="Unassembled WGS sequence"/>
</dbReference>
<dbReference type="PANTHER" id="PTHR35175:SF2">
    <property type="entry name" value="DUF1289 DOMAIN-CONTAINING PROTEIN"/>
    <property type="match status" value="1"/>
</dbReference>
<dbReference type="AlphaFoldDB" id="A0A5S9P2K9"/>
<evidence type="ECO:0008006" key="5">
    <source>
        <dbReference type="Google" id="ProtNLM"/>
    </source>
</evidence>
<keyword evidence="3" id="KW-1185">Reference proteome</keyword>
<dbReference type="Proteomes" id="UP000435877">
    <property type="component" value="Unassembled WGS sequence"/>
</dbReference>
<name>A0A5S9P2K9_9GAMM</name>
<gene>
    <name evidence="1" type="ORF">IHBHHGIJ_01959</name>
    <name evidence="2" type="ORF">KFEGEMFD_01561</name>
</gene>
<dbReference type="RefSeq" id="WP_159268559.1">
    <property type="nucleotide sequence ID" value="NZ_CACSIK010000001.1"/>
</dbReference>
<reference evidence="3 4" key="1">
    <citation type="submission" date="2019-11" db="EMBL/GenBank/DDBJ databases">
        <authorList>
            <person name="Holert J."/>
        </authorList>
    </citation>
    <scope>NUCLEOTIDE SEQUENCE [LARGE SCALE GENOMIC DNA]</scope>
    <source>
        <strain evidence="2">BC3_2A</strain>
        <strain evidence="1">SB11_1A</strain>
    </source>
</reference>
<dbReference type="PANTHER" id="PTHR35175">
    <property type="entry name" value="DUF1289 DOMAIN-CONTAINING PROTEIN"/>
    <property type="match status" value="1"/>
</dbReference>
<protein>
    <recommendedName>
        <fullName evidence="5">Fe-S protein</fullName>
    </recommendedName>
</protein>